<dbReference type="AlphaFoldDB" id="A0A518KDI6"/>
<dbReference type="EMBL" id="CP036349">
    <property type="protein sequence ID" value="QDV75861.1"/>
    <property type="molecule type" value="Genomic_DNA"/>
</dbReference>
<dbReference type="Pfam" id="PF07596">
    <property type="entry name" value="SBP_bac_10"/>
    <property type="match status" value="1"/>
</dbReference>
<protein>
    <recommendedName>
        <fullName evidence="1">DUF1559 domain-containing protein</fullName>
    </recommendedName>
</protein>
<dbReference type="InterPro" id="IPR045584">
    <property type="entry name" value="Pilin-like"/>
</dbReference>
<name>A0A518KDI6_9BACT</name>
<accession>A0A518KDI6</accession>
<dbReference type="InterPro" id="IPR027558">
    <property type="entry name" value="Pre_pil_HX9DG_C"/>
</dbReference>
<organism evidence="2 3">
    <name type="scientific">Botrimarina mediterranea</name>
    <dbReference type="NCBI Taxonomy" id="2528022"/>
    <lineage>
        <taxon>Bacteria</taxon>
        <taxon>Pseudomonadati</taxon>
        <taxon>Planctomycetota</taxon>
        <taxon>Planctomycetia</taxon>
        <taxon>Pirellulales</taxon>
        <taxon>Lacipirellulaceae</taxon>
        <taxon>Botrimarina</taxon>
    </lineage>
</organism>
<dbReference type="KEGG" id="bmei:Spa11_40840"/>
<sequence length="340" mass="36998">MTTSNRKAFGFTLVELLVVVAIIGILVALLLPAVQAAREAARRSECQNNLKQIGLACLNYESSRNGLPPASSNSPAERLNGLGWQVYILPFMEEAAVSADIHTNYAEDAETLELANSTAISQYTCPTDPEVEQVRGRKYDFRVMSYAGVLGSYFSRSGVTECLRSRGDQCVGDEANVSGDFGPVNTDGLMVVDALTPLRKAIDGLSKTAMAGERWYQLRTWTFGSYYSANDTPSAPGPPRGPQQKTAVSAAKNFDRRIPPNADLDQVGYYRLHLEEDRPALPAGAEKSVRYNNLPFGSFHPGNTMFVFGDGSVRGLADDIDMDVYLAMGSRNGEEVVSEE</sequence>
<dbReference type="PANTHER" id="PTHR30093:SF2">
    <property type="entry name" value="TYPE II SECRETION SYSTEM PROTEIN H"/>
    <property type="match status" value="1"/>
</dbReference>
<keyword evidence="3" id="KW-1185">Reference proteome</keyword>
<dbReference type="SUPFAM" id="SSF54523">
    <property type="entry name" value="Pili subunits"/>
    <property type="match status" value="1"/>
</dbReference>
<proteinExistence type="predicted"/>
<dbReference type="InterPro" id="IPR012902">
    <property type="entry name" value="N_methyl_site"/>
</dbReference>
<evidence type="ECO:0000313" key="3">
    <source>
        <dbReference type="Proteomes" id="UP000316426"/>
    </source>
</evidence>
<dbReference type="RefSeq" id="WP_197529533.1">
    <property type="nucleotide sequence ID" value="NZ_CP036349.1"/>
</dbReference>
<dbReference type="Gene3D" id="3.30.700.10">
    <property type="entry name" value="Glycoprotein, Type 4 Pilin"/>
    <property type="match status" value="1"/>
</dbReference>
<evidence type="ECO:0000259" key="1">
    <source>
        <dbReference type="Pfam" id="PF07596"/>
    </source>
</evidence>
<feature type="domain" description="DUF1559" evidence="1">
    <location>
        <begin position="35"/>
        <end position="322"/>
    </location>
</feature>
<dbReference type="Proteomes" id="UP000316426">
    <property type="component" value="Chromosome"/>
</dbReference>
<dbReference type="InterPro" id="IPR011453">
    <property type="entry name" value="DUF1559"/>
</dbReference>
<gene>
    <name evidence="2" type="ORF">Spa11_40840</name>
</gene>
<dbReference type="PANTHER" id="PTHR30093">
    <property type="entry name" value="GENERAL SECRETION PATHWAY PROTEIN G"/>
    <property type="match status" value="1"/>
</dbReference>
<evidence type="ECO:0000313" key="2">
    <source>
        <dbReference type="EMBL" id="QDV75861.1"/>
    </source>
</evidence>
<dbReference type="NCBIfam" id="TIGR04294">
    <property type="entry name" value="pre_pil_HX9DG"/>
    <property type="match status" value="1"/>
</dbReference>
<dbReference type="Pfam" id="PF07963">
    <property type="entry name" value="N_methyl"/>
    <property type="match status" value="1"/>
</dbReference>
<dbReference type="NCBIfam" id="TIGR02532">
    <property type="entry name" value="IV_pilin_GFxxxE"/>
    <property type="match status" value="1"/>
</dbReference>
<reference evidence="2 3" key="1">
    <citation type="submission" date="2019-02" db="EMBL/GenBank/DDBJ databases">
        <title>Deep-cultivation of Planctomycetes and their phenomic and genomic characterization uncovers novel biology.</title>
        <authorList>
            <person name="Wiegand S."/>
            <person name="Jogler M."/>
            <person name="Boedeker C."/>
            <person name="Pinto D."/>
            <person name="Vollmers J."/>
            <person name="Rivas-Marin E."/>
            <person name="Kohn T."/>
            <person name="Peeters S.H."/>
            <person name="Heuer A."/>
            <person name="Rast P."/>
            <person name="Oberbeckmann S."/>
            <person name="Bunk B."/>
            <person name="Jeske O."/>
            <person name="Meyerdierks A."/>
            <person name="Storesund J.E."/>
            <person name="Kallscheuer N."/>
            <person name="Luecker S."/>
            <person name="Lage O.M."/>
            <person name="Pohl T."/>
            <person name="Merkel B.J."/>
            <person name="Hornburger P."/>
            <person name="Mueller R.-W."/>
            <person name="Bruemmer F."/>
            <person name="Labrenz M."/>
            <person name="Spormann A.M."/>
            <person name="Op den Camp H."/>
            <person name="Overmann J."/>
            <person name="Amann R."/>
            <person name="Jetten M.S.M."/>
            <person name="Mascher T."/>
            <person name="Medema M.H."/>
            <person name="Devos D.P."/>
            <person name="Kaster A.-K."/>
            <person name="Ovreas L."/>
            <person name="Rohde M."/>
            <person name="Galperin M.Y."/>
            <person name="Jogler C."/>
        </authorList>
    </citation>
    <scope>NUCLEOTIDE SEQUENCE [LARGE SCALE GENOMIC DNA]</scope>
    <source>
        <strain evidence="2 3">Spa11</strain>
    </source>
</reference>